<sequence length="125" mass="14138">MLQLLNNELVTVPTGHQAITAWIELIEDEGKTSRISLDECLLALQHGTKKQRHTIKQLVNANLRANSTATIPGTVVFYNRTRIQDVRGWLETYATCSELPKRIRFVARQGLPAHYVSTTPSQEVR</sequence>
<keyword evidence="2" id="KW-1185">Reference proteome</keyword>
<gene>
    <name evidence="1" type="ORF">PQ472_03025</name>
</gene>
<dbReference type="Proteomes" id="UP001220377">
    <property type="component" value="Chromosome"/>
</dbReference>
<name>A0ABY7WTV5_9LACO</name>
<proteinExistence type="predicted"/>
<dbReference type="EMBL" id="CP117884">
    <property type="protein sequence ID" value="WDF83224.1"/>
    <property type="molecule type" value="Genomic_DNA"/>
</dbReference>
<protein>
    <submittedName>
        <fullName evidence="1">Uncharacterized protein</fullName>
    </submittedName>
</protein>
<organism evidence="1 2">
    <name type="scientific">Lacticaseibacillus pabuli</name>
    <dbReference type="NCBI Taxonomy" id="3025672"/>
    <lineage>
        <taxon>Bacteria</taxon>
        <taxon>Bacillati</taxon>
        <taxon>Bacillota</taxon>
        <taxon>Bacilli</taxon>
        <taxon>Lactobacillales</taxon>
        <taxon>Lactobacillaceae</taxon>
        <taxon>Lacticaseibacillus</taxon>
    </lineage>
</organism>
<evidence type="ECO:0000313" key="1">
    <source>
        <dbReference type="EMBL" id="WDF83224.1"/>
    </source>
</evidence>
<dbReference type="RefSeq" id="WP_274261234.1">
    <property type="nucleotide sequence ID" value="NZ_CP117884.1"/>
</dbReference>
<evidence type="ECO:0000313" key="2">
    <source>
        <dbReference type="Proteomes" id="UP001220377"/>
    </source>
</evidence>
<reference evidence="1 2" key="1">
    <citation type="submission" date="2023-02" db="EMBL/GenBank/DDBJ databases">
        <title>Genome sequence of Lacticaseibacillus sp. KACC 23028.</title>
        <authorList>
            <person name="Kim S."/>
            <person name="Heo J."/>
            <person name="Kwon S.-W."/>
        </authorList>
    </citation>
    <scope>NUCLEOTIDE SEQUENCE [LARGE SCALE GENOMIC DNA]</scope>
    <source>
        <strain evidence="1 2">KACC 23028</strain>
    </source>
</reference>
<accession>A0ABY7WTV5</accession>